<accession>E4Y0T9</accession>
<dbReference type="CDD" id="cd13152">
    <property type="entry name" value="KOW_GPKOW_A"/>
    <property type="match status" value="1"/>
</dbReference>
<name>E4Y0T9_OIKDI</name>
<dbReference type="InterPro" id="IPR026822">
    <property type="entry name" value="Spp2/MOS2_G-patch"/>
</dbReference>
<comment type="subcellular location">
    <subcellularLocation>
        <location evidence="1">Nucleus</location>
    </subcellularLocation>
</comment>
<dbReference type="Pfam" id="PF12656">
    <property type="entry name" value="G-patch_2"/>
    <property type="match status" value="1"/>
</dbReference>
<dbReference type="FunCoup" id="E4Y0T9">
    <property type="interactions" value="443"/>
</dbReference>
<evidence type="ECO:0000256" key="3">
    <source>
        <dbReference type="ARBA" id="ARBA00023242"/>
    </source>
</evidence>
<dbReference type="PANTHER" id="PTHR15818">
    <property type="entry name" value="G PATCH AND KOW-CONTAINING"/>
    <property type="match status" value="1"/>
</dbReference>
<keyword evidence="6" id="KW-1185">Reference proteome</keyword>
<dbReference type="InterPro" id="IPR008991">
    <property type="entry name" value="Translation_prot_SH3-like_sf"/>
</dbReference>
<proteinExistence type="inferred from homology"/>
<dbReference type="OrthoDB" id="5577072at2759"/>
<dbReference type="SUPFAM" id="SSF50104">
    <property type="entry name" value="Translation proteins SH3-like domain"/>
    <property type="match status" value="1"/>
</dbReference>
<organism evidence="5 6">
    <name type="scientific">Oikopleura dioica</name>
    <name type="common">Tunicate</name>
    <dbReference type="NCBI Taxonomy" id="34765"/>
    <lineage>
        <taxon>Eukaryota</taxon>
        <taxon>Metazoa</taxon>
        <taxon>Chordata</taxon>
        <taxon>Tunicata</taxon>
        <taxon>Appendicularia</taxon>
        <taxon>Copelata</taxon>
        <taxon>Oikopleuridae</taxon>
        <taxon>Oikopleura</taxon>
    </lineage>
</organism>
<evidence type="ECO:0000256" key="1">
    <source>
        <dbReference type="ARBA" id="ARBA00004123"/>
    </source>
</evidence>
<evidence type="ECO:0000259" key="4">
    <source>
        <dbReference type="PROSITE" id="PS50174"/>
    </source>
</evidence>
<dbReference type="PROSITE" id="PS50174">
    <property type="entry name" value="G_PATCH"/>
    <property type="match status" value="1"/>
</dbReference>
<dbReference type="InterPro" id="IPR005824">
    <property type="entry name" value="KOW"/>
</dbReference>
<dbReference type="InterPro" id="IPR041993">
    <property type="entry name" value="GPKOW_KOW1"/>
</dbReference>
<keyword evidence="3" id="KW-0539">Nucleus</keyword>
<dbReference type="PANTHER" id="PTHR15818:SF2">
    <property type="entry name" value="G-PATCH DOMAIN AND KOW MOTIFS-CONTAINING PROTEIN"/>
    <property type="match status" value="1"/>
</dbReference>
<dbReference type="GO" id="GO:0000398">
    <property type="term" value="P:mRNA splicing, via spliceosome"/>
    <property type="evidence" value="ECO:0007669"/>
    <property type="project" value="InterPro"/>
</dbReference>
<reference evidence="5 6" key="1">
    <citation type="journal article" date="2010" name="Science">
        <title>Plasticity of animal genome architecture unmasked by rapid evolution of a pelagic tunicate.</title>
        <authorList>
            <person name="Denoeud F."/>
            <person name="Henriet S."/>
            <person name="Mungpakdee S."/>
            <person name="Aury J.M."/>
            <person name="Da Silva C."/>
            <person name="Brinkmann H."/>
            <person name="Mikhaleva J."/>
            <person name="Olsen L.C."/>
            <person name="Jubin C."/>
            <person name="Canestro C."/>
            <person name="Bouquet J.M."/>
            <person name="Danks G."/>
            <person name="Poulain J."/>
            <person name="Campsteijn C."/>
            <person name="Adamski M."/>
            <person name="Cross I."/>
            <person name="Yadetie F."/>
            <person name="Muffato M."/>
            <person name="Louis A."/>
            <person name="Butcher S."/>
            <person name="Tsagkogeorga G."/>
            <person name="Konrad A."/>
            <person name="Singh S."/>
            <person name="Jensen M.F."/>
            <person name="Cong E.H."/>
            <person name="Eikeseth-Otteraa H."/>
            <person name="Noel B."/>
            <person name="Anthouard V."/>
            <person name="Porcel B.M."/>
            <person name="Kachouri-Lafond R."/>
            <person name="Nishino A."/>
            <person name="Ugolini M."/>
            <person name="Chourrout P."/>
            <person name="Nishida H."/>
            <person name="Aasland R."/>
            <person name="Huzurbazar S."/>
            <person name="Westhof E."/>
            <person name="Delsuc F."/>
            <person name="Lehrach H."/>
            <person name="Reinhardt R."/>
            <person name="Weissenbach J."/>
            <person name="Roy S.W."/>
            <person name="Artiguenave F."/>
            <person name="Postlethwait J.H."/>
            <person name="Manak J.R."/>
            <person name="Thompson E.M."/>
            <person name="Jaillon O."/>
            <person name="Du Pasquier L."/>
            <person name="Boudinot P."/>
            <person name="Liberles D.A."/>
            <person name="Volff J.N."/>
            <person name="Philippe H."/>
            <person name="Lenhard B."/>
            <person name="Roest Crollius H."/>
            <person name="Wincker P."/>
            <person name="Chourrout D."/>
        </authorList>
    </citation>
    <scope>NUCLEOTIDE SEQUENCE [LARGE SCALE GENOMIC DNA]</scope>
</reference>
<gene>
    <name evidence="5" type="ORF">GSOID_T00013775001</name>
</gene>
<dbReference type="AlphaFoldDB" id="E4Y0T9"/>
<evidence type="ECO:0000313" key="6">
    <source>
        <dbReference type="Proteomes" id="UP000001307"/>
    </source>
</evidence>
<dbReference type="SMART" id="SM00443">
    <property type="entry name" value="G_patch"/>
    <property type="match status" value="1"/>
</dbReference>
<evidence type="ECO:0000313" key="5">
    <source>
        <dbReference type="EMBL" id="CBY15497.1"/>
    </source>
</evidence>
<dbReference type="SMART" id="SM00739">
    <property type="entry name" value="KOW"/>
    <property type="match status" value="2"/>
</dbReference>
<dbReference type="Gene3D" id="2.30.30.30">
    <property type="match status" value="1"/>
</dbReference>
<dbReference type="GO" id="GO:0005681">
    <property type="term" value="C:spliceosomal complex"/>
    <property type="evidence" value="ECO:0007669"/>
    <property type="project" value="TreeGrafter"/>
</dbReference>
<sequence>MLKGGFTIKGKKGPKIQKLTTNAFEKVEASKNEAVLLEDIDEKGLKIKNKEEDLVIECIKVNRWKGAAGKRKAGVDLGAENANKKQFKEGAMDEAAKAVLQDANRFLEVQDEKNSEKINIPLMAVNRLPEGQEAETGTLRVDARAESSNLDDYDAVPIEKFGLGMLRGMGWKEMEGIGKNKQKIEEIRPNVRPKGLGLGAIPAAMKKAELKEENKSGVALEMRKGAFVEIEHGPYKGRYGKIIAIDGDMGRVTVQWALGKHGPPSEVMEGFTKVVSKKVYDDRGKDISLANKAKIEKKRNADEKARKVAQLKEKAVKSSGVKWCHRGLIVKFVGDKDSKHYKKKYEIRDANARDCILARSLLTDKVSEFDERDLETVIPKKTGTVVMIIGGSLSGEFGRTIDRDNRKETLHLEVFNLRRDVERIKFDHVCEFNALAADFDD</sequence>
<dbReference type="InParanoid" id="E4Y0T9"/>
<comment type="similarity">
    <text evidence="2">Belongs to the MOS2 family.</text>
</comment>
<dbReference type="InterPro" id="IPR045166">
    <property type="entry name" value="Spp2-like"/>
</dbReference>
<protein>
    <recommendedName>
        <fullName evidence="4">G-patch domain-containing protein</fullName>
    </recommendedName>
</protein>
<dbReference type="Proteomes" id="UP000001307">
    <property type="component" value="Unassembled WGS sequence"/>
</dbReference>
<dbReference type="GO" id="GO:0003676">
    <property type="term" value="F:nucleic acid binding"/>
    <property type="evidence" value="ECO:0007669"/>
    <property type="project" value="InterPro"/>
</dbReference>
<dbReference type="EMBL" id="FN653533">
    <property type="protein sequence ID" value="CBY15497.1"/>
    <property type="molecule type" value="Genomic_DNA"/>
</dbReference>
<dbReference type="InterPro" id="IPR014722">
    <property type="entry name" value="Rib_uL2_dom2"/>
</dbReference>
<evidence type="ECO:0000256" key="2">
    <source>
        <dbReference type="ARBA" id="ARBA00010966"/>
    </source>
</evidence>
<feature type="domain" description="G-patch" evidence="4">
    <location>
        <begin position="158"/>
        <end position="223"/>
    </location>
</feature>
<dbReference type="InterPro" id="IPR000467">
    <property type="entry name" value="G_patch_dom"/>
</dbReference>